<gene>
    <name evidence="1" type="ORF">METZ01_LOCUS305584</name>
</gene>
<dbReference type="InterPro" id="IPR006230">
    <property type="entry name" value="MutL"/>
</dbReference>
<accession>A0A382MW18</accession>
<dbReference type="AlphaFoldDB" id="A0A382MW18"/>
<dbReference type="EMBL" id="UINC01096112">
    <property type="protein sequence ID" value="SVC52730.1"/>
    <property type="molecule type" value="Genomic_DNA"/>
</dbReference>
<organism evidence="1">
    <name type="scientific">marine metagenome</name>
    <dbReference type="NCBI Taxonomy" id="408172"/>
    <lineage>
        <taxon>unclassified sequences</taxon>
        <taxon>metagenomes</taxon>
        <taxon>ecological metagenomes</taxon>
    </lineage>
</organism>
<dbReference type="Pfam" id="PF13941">
    <property type="entry name" value="MutL"/>
    <property type="match status" value="1"/>
</dbReference>
<reference evidence="1" key="1">
    <citation type="submission" date="2018-05" db="EMBL/GenBank/DDBJ databases">
        <authorList>
            <person name="Lanie J.A."/>
            <person name="Ng W.-L."/>
            <person name="Kazmierczak K.M."/>
            <person name="Andrzejewski T.M."/>
            <person name="Davidsen T.M."/>
            <person name="Wayne K.J."/>
            <person name="Tettelin H."/>
            <person name="Glass J.I."/>
            <person name="Rusch D."/>
            <person name="Podicherti R."/>
            <person name="Tsui H.-C.T."/>
            <person name="Winkler M.E."/>
        </authorList>
    </citation>
    <scope>NUCLEOTIDE SEQUENCE</scope>
</reference>
<feature type="non-terminal residue" evidence="1">
    <location>
        <position position="132"/>
    </location>
</feature>
<evidence type="ECO:0008006" key="2">
    <source>
        <dbReference type="Google" id="ProtNLM"/>
    </source>
</evidence>
<sequence length="132" mass="13682">MGSDLNVIIATDCGSTTTKAILIEKKDGQYRQTFRGEAPTTVEAPFEDVTRGVLNAIQEVEELSGRKILDGDRIITPAEGDVGVDTYISTSSAGGGLQMMVGGVVQAMTGESAQRCALGAGAIVMDTLAAND</sequence>
<protein>
    <recommendedName>
        <fullName evidence="2">Carbohydrate kinase FGGY N-terminal domain-containing protein</fullName>
    </recommendedName>
</protein>
<evidence type="ECO:0000313" key="1">
    <source>
        <dbReference type="EMBL" id="SVC52730.1"/>
    </source>
</evidence>
<proteinExistence type="predicted"/>
<name>A0A382MW18_9ZZZZ</name>